<comment type="similarity">
    <text evidence="1">Belongs to the EamA transporter family.</text>
</comment>
<feature type="transmembrane region" description="Helical" evidence="2">
    <location>
        <begin position="74"/>
        <end position="92"/>
    </location>
</feature>
<feature type="transmembrane region" description="Helical" evidence="2">
    <location>
        <begin position="213"/>
        <end position="234"/>
    </location>
</feature>
<feature type="transmembrane region" description="Helical" evidence="2">
    <location>
        <begin position="241"/>
        <end position="261"/>
    </location>
</feature>
<evidence type="ECO:0000313" key="4">
    <source>
        <dbReference type="EMBL" id="MBR0597022.1"/>
    </source>
</evidence>
<dbReference type="SUPFAM" id="SSF103481">
    <property type="entry name" value="Multidrug resistance efflux transporter EmrE"/>
    <property type="match status" value="2"/>
</dbReference>
<evidence type="ECO:0000259" key="3">
    <source>
        <dbReference type="Pfam" id="PF00892"/>
    </source>
</evidence>
<gene>
    <name evidence="4" type="ORF">KCX82_03975</name>
</gene>
<keyword evidence="5" id="KW-1185">Reference proteome</keyword>
<feature type="domain" description="EamA" evidence="3">
    <location>
        <begin position="154"/>
        <end position="281"/>
    </location>
</feature>
<dbReference type="PANTHER" id="PTHR22911:SF79">
    <property type="entry name" value="MOBA-LIKE NTP TRANSFERASE DOMAIN-CONTAINING PROTEIN"/>
    <property type="match status" value="1"/>
</dbReference>
<feature type="transmembrane region" description="Helical" evidence="2">
    <location>
        <begin position="127"/>
        <end position="144"/>
    </location>
</feature>
<evidence type="ECO:0000256" key="1">
    <source>
        <dbReference type="ARBA" id="ARBA00007362"/>
    </source>
</evidence>
<feature type="transmembrane region" description="Helical" evidence="2">
    <location>
        <begin position="150"/>
        <end position="173"/>
    </location>
</feature>
<comment type="caution">
    <text evidence="4">The sequence shown here is derived from an EMBL/GenBank/DDBJ whole genome shotgun (WGS) entry which is preliminary data.</text>
</comment>
<sequence length="294" mass="31715">MKQRNRTTMGTIAQQRKAMLFMVLCAVMWSIAGIFIKWISWNPLLIAGARSILSAAVIGIFMASTGRKLKINKYSVCAGIGLSGSCISFVIANKLTTAANAIVLQYTAPIFILLFSAFLFKRKLKRGDISVVLATTGGIALFFFDQLSPGSIVGNILGIIAGFFLAVMFVCVGQAAEDDSVRMSGILLAHIFTSLVGICSLLFVDFHTTSLELLYVIILGIFQLGIPYVLYSIASKHCPPLACSLIGTLEPLLNPVWVFLFDGEAPGLYALFGAIVVIAAISAWCVWQNKSLKA</sequence>
<feature type="transmembrane region" description="Helical" evidence="2">
    <location>
        <begin position="185"/>
        <end position="207"/>
    </location>
</feature>
<dbReference type="Proteomes" id="UP000675664">
    <property type="component" value="Unassembled WGS sequence"/>
</dbReference>
<evidence type="ECO:0000313" key="5">
    <source>
        <dbReference type="Proteomes" id="UP000675664"/>
    </source>
</evidence>
<reference evidence="4" key="1">
    <citation type="submission" date="2021-04" db="EMBL/GenBank/DDBJ databases">
        <title>Sinoanaerobacter chloroacetimidivorans sp. nov., an obligate anaerobic bacterium isolated from anaerobic sludge.</title>
        <authorList>
            <person name="Bao Y."/>
        </authorList>
    </citation>
    <scope>NUCLEOTIDE SEQUENCE</scope>
    <source>
        <strain evidence="4">BAD-6</strain>
    </source>
</reference>
<keyword evidence="2" id="KW-1133">Transmembrane helix</keyword>
<dbReference type="InterPro" id="IPR000620">
    <property type="entry name" value="EamA_dom"/>
</dbReference>
<keyword evidence="2" id="KW-0472">Membrane</keyword>
<dbReference type="EMBL" id="JAGSND010000002">
    <property type="protein sequence ID" value="MBR0597022.1"/>
    <property type="molecule type" value="Genomic_DNA"/>
</dbReference>
<feature type="domain" description="EamA" evidence="3">
    <location>
        <begin position="17"/>
        <end position="143"/>
    </location>
</feature>
<dbReference type="Pfam" id="PF00892">
    <property type="entry name" value="EamA"/>
    <property type="match status" value="2"/>
</dbReference>
<name>A0A8J8B0Q4_9FIRM</name>
<dbReference type="AlphaFoldDB" id="A0A8J8B0Q4"/>
<reference evidence="4" key="2">
    <citation type="submission" date="2021-04" db="EMBL/GenBank/DDBJ databases">
        <authorList>
            <person name="Liu J."/>
        </authorList>
    </citation>
    <scope>NUCLEOTIDE SEQUENCE</scope>
    <source>
        <strain evidence="4">BAD-6</strain>
    </source>
</reference>
<accession>A0A8J8B0Q4</accession>
<dbReference type="RefSeq" id="WP_227017154.1">
    <property type="nucleotide sequence ID" value="NZ_JAGSND010000002.1"/>
</dbReference>
<feature type="transmembrane region" description="Helical" evidence="2">
    <location>
        <begin position="267"/>
        <end position="287"/>
    </location>
</feature>
<proteinExistence type="inferred from homology"/>
<dbReference type="GO" id="GO:0016020">
    <property type="term" value="C:membrane"/>
    <property type="evidence" value="ECO:0007669"/>
    <property type="project" value="InterPro"/>
</dbReference>
<keyword evidence="2" id="KW-0812">Transmembrane</keyword>
<feature type="transmembrane region" description="Helical" evidence="2">
    <location>
        <begin position="45"/>
        <end position="62"/>
    </location>
</feature>
<feature type="transmembrane region" description="Helical" evidence="2">
    <location>
        <begin position="20"/>
        <end position="39"/>
    </location>
</feature>
<feature type="transmembrane region" description="Helical" evidence="2">
    <location>
        <begin position="98"/>
        <end position="120"/>
    </location>
</feature>
<evidence type="ECO:0000256" key="2">
    <source>
        <dbReference type="SAM" id="Phobius"/>
    </source>
</evidence>
<organism evidence="4 5">
    <name type="scientific">Sinanaerobacter chloroacetimidivorans</name>
    <dbReference type="NCBI Taxonomy" id="2818044"/>
    <lineage>
        <taxon>Bacteria</taxon>
        <taxon>Bacillati</taxon>
        <taxon>Bacillota</taxon>
        <taxon>Clostridia</taxon>
        <taxon>Peptostreptococcales</taxon>
        <taxon>Anaerovoracaceae</taxon>
        <taxon>Sinanaerobacter</taxon>
    </lineage>
</organism>
<protein>
    <submittedName>
        <fullName evidence="4">DMT family transporter</fullName>
    </submittedName>
</protein>
<dbReference type="PANTHER" id="PTHR22911">
    <property type="entry name" value="ACYL-MALONYL CONDENSING ENZYME-RELATED"/>
    <property type="match status" value="1"/>
</dbReference>
<dbReference type="InterPro" id="IPR037185">
    <property type="entry name" value="EmrE-like"/>
</dbReference>